<dbReference type="InterPro" id="IPR052021">
    <property type="entry name" value="Type-I_RS_S_subunit"/>
</dbReference>
<dbReference type="SUPFAM" id="SSF116734">
    <property type="entry name" value="DNA methylase specificity domain"/>
    <property type="match status" value="2"/>
</dbReference>
<keyword evidence="3" id="KW-0238">DNA-binding</keyword>
<proteinExistence type="inferred from homology"/>
<dbReference type="EMBL" id="QMHM01000017">
    <property type="protein sequence ID" value="RAV77986.1"/>
    <property type="molecule type" value="Genomic_DNA"/>
</dbReference>
<dbReference type="GO" id="GO:0004519">
    <property type="term" value="F:endonuclease activity"/>
    <property type="evidence" value="ECO:0007669"/>
    <property type="project" value="UniProtKB-KW"/>
</dbReference>
<keyword evidence="5" id="KW-0540">Nuclease</keyword>
<dbReference type="PANTHER" id="PTHR30408:SF12">
    <property type="entry name" value="TYPE I RESTRICTION ENZYME MJAVIII SPECIFICITY SUBUNIT"/>
    <property type="match status" value="1"/>
</dbReference>
<dbReference type="Pfam" id="PF01420">
    <property type="entry name" value="Methylase_S"/>
    <property type="match status" value="2"/>
</dbReference>
<keyword evidence="2" id="KW-0680">Restriction system</keyword>
<dbReference type="GO" id="GO:0003677">
    <property type="term" value="F:DNA binding"/>
    <property type="evidence" value="ECO:0007669"/>
    <property type="project" value="UniProtKB-KW"/>
</dbReference>
<keyword evidence="5" id="KW-0378">Hydrolase</keyword>
<evidence type="ECO:0000256" key="1">
    <source>
        <dbReference type="ARBA" id="ARBA00010923"/>
    </source>
</evidence>
<dbReference type="PANTHER" id="PTHR30408">
    <property type="entry name" value="TYPE-1 RESTRICTION ENZYME ECOKI SPECIFICITY PROTEIN"/>
    <property type="match status" value="1"/>
</dbReference>
<name>A0A2I1L782_9LACT</name>
<dbReference type="AlphaFoldDB" id="A0A2I1L782"/>
<comment type="similarity">
    <text evidence="1">Belongs to the type-I restriction system S methylase family.</text>
</comment>
<keyword evidence="5" id="KW-0255">Endonuclease</keyword>
<evidence type="ECO:0000313" key="5">
    <source>
        <dbReference type="EMBL" id="RAV77986.1"/>
    </source>
</evidence>
<evidence type="ECO:0000256" key="3">
    <source>
        <dbReference type="ARBA" id="ARBA00023125"/>
    </source>
</evidence>
<organism evidence="5 6">
    <name type="scientific">Aerococcus urinae</name>
    <dbReference type="NCBI Taxonomy" id="1376"/>
    <lineage>
        <taxon>Bacteria</taxon>
        <taxon>Bacillati</taxon>
        <taxon>Bacillota</taxon>
        <taxon>Bacilli</taxon>
        <taxon>Lactobacillales</taxon>
        <taxon>Aerococcaceae</taxon>
        <taxon>Aerococcus</taxon>
    </lineage>
</organism>
<accession>A0A2I1L782</accession>
<dbReference type="Proteomes" id="UP000251923">
    <property type="component" value="Unassembled WGS sequence"/>
</dbReference>
<dbReference type="InterPro" id="IPR044946">
    <property type="entry name" value="Restrct_endonuc_typeI_TRD_sf"/>
</dbReference>
<dbReference type="Gene3D" id="3.90.220.20">
    <property type="entry name" value="DNA methylase specificity domains"/>
    <property type="match status" value="2"/>
</dbReference>
<gene>
    <name evidence="5" type="ORF">DBT54_07835</name>
</gene>
<dbReference type="InterPro" id="IPR000055">
    <property type="entry name" value="Restrct_endonuc_typeI_TRD"/>
</dbReference>
<feature type="domain" description="Type I restriction modification DNA specificity" evidence="4">
    <location>
        <begin position="244"/>
        <end position="329"/>
    </location>
</feature>
<reference evidence="5 6" key="1">
    <citation type="submission" date="2018-04" db="EMBL/GenBank/DDBJ databases">
        <title>Aerococcus urinae genomes.</title>
        <authorList>
            <person name="Hilt E."/>
            <person name="Gilbert N.M."/>
            <person name="Thomas-White K."/>
            <person name="Putonti C."/>
            <person name="Lewis A.L."/>
            <person name="Visck K.L."/>
            <person name="Wolfe A.J."/>
        </authorList>
    </citation>
    <scope>NUCLEOTIDE SEQUENCE [LARGE SCALE GENOMIC DNA]</scope>
    <source>
        <strain evidence="5 6">UMB7480</strain>
    </source>
</reference>
<evidence type="ECO:0000256" key="2">
    <source>
        <dbReference type="ARBA" id="ARBA00022747"/>
    </source>
</evidence>
<sequence length="342" mass="39866">MSNGQINYDGVNYISLEDYKKINTRSKVDINDILMGMIGTIGNLALIHTEPSFAIKNVALIKDTQQIFYLFLYYYLQSPYITKQLFISLDGGTQKFISLKKIRNLFIRKTNSLEQKRVSYFFKSLDSIITLEQKKIEKLELLKEYLLQNMFADESGYPKVRFSGFTEEWIQDKGKNIFNKRNETSDQSYRKNIQLENIESSTGRLIGNTSEGNESNSIFYKGDVLYGRLRPYLNKWWLASEDGNKSGEIWALYPISRITNLFLYFLVQSFTFYKSANISSGSRMPRADWKIITNQYFNIPKPKEQEKISKFIHKLEAIITLEQTKLDNLSALKQKLLSSLFI</sequence>
<dbReference type="GO" id="GO:0009307">
    <property type="term" value="P:DNA restriction-modification system"/>
    <property type="evidence" value="ECO:0007669"/>
    <property type="project" value="UniProtKB-KW"/>
</dbReference>
<feature type="domain" description="Type I restriction modification DNA specificity" evidence="4">
    <location>
        <begin position="18"/>
        <end position="140"/>
    </location>
</feature>
<evidence type="ECO:0000313" key="6">
    <source>
        <dbReference type="Proteomes" id="UP000251923"/>
    </source>
</evidence>
<comment type="caution">
    <text evidence="5">The sequence shown here is derived from an EMBL/GenBank/DDBJ whole genome shotgun (WGS) entry which is preliminary data.</text>
</comment>
<evidence type="ECO:0000259" key="4">
    <source>
        <dbReference type="Pfam" id="PF01420"/>
    </source>
</evidence>
<protein>
    <submittedName>
        <fullName evidence="5">Restriction endonuclease subunit S</fullName>
    </submittedName>
</protein>